<dbReference type="Proteomes" id="UP000051330">
    <property type="component" value="Unassembled WGS sequence"/>
</dbReference>
<feature type="transmembrane region" description="Helical" evidence="1">
    <location>
        <begin position="216"/>
        <end position="245"/>
    </location>
</feature>
<protein>
    <submittedName>
        <fullName evidence="2">Uncharacterized protein</fullName>
    </submittedName>
</protein>
<feature type="transmembrane region" description="Helical" evidence="1">
    <location>
        <begin position="12"/>
        <end position="35"/>
    </location>
</feature>
<evidence type="ECO:0000313" key="2">
    <source>
        <dbReference type="EMBL" id="KRL11684.1"/>
    </source>
</evidence>
<sequence>MNKVVAFEWRRLYRSHLAAGLLGLAVLLSLLFFWFTKVGVGQYRQELLRTVTHTEETVGGEIGLLREQIKTSDQPAEKKQLKAEFNQAGRIDDGLMAQIEAIQRRQSAPFLRGGIHARQEDIRYARQFQNGLLADPKQNRAVITEYQARLTHDQAFENLHTSLQAPIFLVNWQHLLANPVTLILAVLLFSTIWVMAQFTTNGAWMQLNVFPSCRWLMANGLVMVMSWFGWMVFTNAIALLVSVLWGQPLLSGQINWLAQYPGTNQSYLTMWLRYCGQSWLSFSLGYFIWLALTQLVQQRRRRQ</sequence>
<dbReference type="RefSeq" id="WP_057821379.1">
    <property type="nucleotide sequence ID" value="NZ_AZEC01000011.1"/>
</dbReference>
<reference evidence="2 3" key="1">
    <citation type="journal article" date="2015" name="Genome Announc.">
        <title>Expanding the biotechnology potential of lactobacilli through comparative genomics of 213 strains and associated genera.</title>
        <authorList>
            <person name="Sun Z."/>
            <person name="Harris H.M."/>
            <person name="McCann A."/>
            <person name="Guo C."/>
            <person name="Argimon S."/>
            <person name="Zhang W."/>
            <person name="Yang X."/>
            <person name="Jeffery I.B."/>
            <person name="Cooney J.C."/>
            <person name="Kagawa T.F."/>
            <person name="Liu W."/>
            <person name="Song Y."/>
            <person name="Salvetti E."/>
            <person name="Wrobel A."/>
            <person name="Rasinkangas P."/>
            <person name="Parkhill J."/>
            <person name="Rea M.C."/>
            <person name="O'Sullivan O."/>
            <person name="Ritari J."/>
            <person name="Douillard F.P."/>
            <person name="Paul Ross R."/>
            <person name="Yang R."/>
            <person name="Briner A.E."/>
            <person name="Felis G.E."/>
            <person name="de Vos W.M."/>
            <person name="Barrangou R."/>
            <person name="Klaenhammer T.R."/>
            <person name="Caufield P.W."/>
            <person name="Cui Y."/>
            <person name="Zhang H."/>
            <person name="O'Toole P.W."/>
        </authorList>
    </citation>
    <scope>NUCLEOTIDE SEQUENCE [LARGE SCALE GENOMIC DNA]</scope>
    <source>
        <strain evidence="2 3">DSM 12744</strain>
    </source>
</reference>
<keyword evidence="1" id="KW-0472">Membrane</keyword>
<feature type="transmembrane region" description="Helical" evidence="1">
    <location>
        <begin position="271"/>
        <end position="292"/>
    </location>
</feature>
<comment type="caution">
    <text evidence="2">The sequence shown here is derived from an EMBL/GenBank/DDBJ whole genome shotgun (WGS) entry which is preliminary data.</text>
</comment>
<organism evidence="2 3">
    <name type="scientific">Schleiferilactobacillus perolens DSM 12744</name>
    <dbReference type="NCBI Taxonomy" id="1423792"/>
    <lineage>
        <taxon>Bacteria</taxon>
        <taxon>Bacillati</taxon>
        <taxon>Bacillota</taxon>
        <taxon>Bacilli</taxon>
        <taxon>Lactobacillales</taxon>
        <taxon>Lactobacillaceae</taxon>
        <taxon>Schleiferilactobacillus</taxon>
    </lineage>
</organism>
<gene>
    <name evidence="2" type="ORF">FD09_GL000607</name>
</gene>
<evidence type="ECO:0000256" key="1">
    <source>
        <dbReference type="SAM" id="Phobius"/>
    </source>
</evidence>
<name>A0A0R1N047_9LACO</name>
<keyword evidence="3" id="KW-1185">Reference proteome</keyword>
<keyword evidence="1" id="KW-1133">Transmembrane helix</keyword>
<dbReference type="STRING" id="1423792.FD09_GL000607"/>
<dbReference type="PATRIC" id="fig|1423792.3.peg.619"/>
<dbReference type="AlphaFoldDB" id="A0A0R1N047"/>
<feature type="transmembrane region" description="Helical" evidence="1">
    <location>
        <begin position="176"/>
        <end position="196"/>
    </location>
</feature>
<dbReference type="OrthoDB" id="2297449at2"/>
<proteinExistence type="predicted"/>
<accession>A0A0R1N047</accession>
<dbReference type="EMBL" id="AZEC01000011">
    <property type="protein sequence ID" value="KRL11684.1"/>
    <property type="molecule type" value="Genomic_DNA"/>
</dbReference>
<keyword evidence="1" id="KW-0812">Transmembrane</keyword>
<evidence type="ECO:0000313" key="3">
    <source>
        <dbReference type="Proteomes" id="UP000051330"/>
    </source>
</evidence>